<proteinExistence type="predicted"/>
<keyword evidence="2" id="KW-1185">Reference proteome</keyword>
<evidence type="ECO:0000313" key="1">
    <source>
        <dbReference type="EMBL" id="EGX48555.1"/>
    </source>
</evidence>
<dbReference type="GeneID" id="22893757"/>
<accession>G1XEE9</accession>
<protein>
    <submittedName>
        <fullName evidence="1">Uncharacterized protein</fullName>
    </submittedName>
</protein>
<reference evidence="1 2" key="1">
    <citation type="journal article" date="2011" name="PLoS Pathog.">
        <title>Genomic and proteomic analyses of the fungus Arthrobotrys oligospora provide insights into nematode-trap formation.</title>
        <authorList>
            <person name="Yang J."/>
            <person name="Wang L."/>
            <person name="Ji X."/>
            <person name="Feng Y."/>
            <person name="Li X."/>
            <person name="Zou C."/>
            <person name="Xu J."/>
            <person name="Ren Y."/>
            <person name="Mi Q."/>
            <person name="Wu J."/>
            <person name="Liu S."/>
            <person name="Liu Y."/>
            <person name="Huang X."/>
            <person name="Wang H."/>
            <person name="Niu X."/>
            <person name="Li J."/>
            <person name="Liang L."/>
            <person name="Luo Y."/>
            <person name="Ji K."/>
            <person name="Zhou W."/>
            <person name="Yu Z."/>
            <person name="Li G."/>
            <person name="Liu Y."/>
            <person name="Li L."/>
            <person name="Qiao M."/>
            <person name="Feng L."/>
            <person name="Zhang K.-Q."/>
        </authorList>
    </citation>
    <scope>NUCLEOTIDE SEQUENCE [LARGE SCALE GENOMIC DNA]</scope>
    <source>
        <strain evidence="2">ATCC 24927 / CBS 115.81 / DSM 1491</strain>
    </source>
</reference>
<gene>
    <name evidence="1" type="ORF">AOL_s00080g184</name>
</gene>
<name>G1XEE9_ARTOA</name>
<dbReference type="EMBL" id="ADOT01000140">
    <property type="protein sequence ID" value="EGX48555.1"/>
    <property type="molecule type" value="Genomic_DNA"/>
</dbReference>
<dbReference type="AlphaFoldDB" id="G1XEE9"/>
<comment type="caution">
    <text evidence="1">The sequence shown here is derived from an EMBL/GenBank/DDBJ whole genome shotgun (WGS) entry which is preliminary data.</text>
</comment>
<dbReference type="HOGENOM" id="CLU_2497452_0_0_1"/>
<dbReference type="RefSeq" id="XP_011122861.1">
    <property type="nucleotide sequence ID" value="XM_011124559.1"/>
</dbReference>
<sequence length="86" mass="9816">MADPTDLKELEAVAANQTDFKQPLTHYDTVPDEYSPEDDTTREGMIKRDMWLEKIKTKRDDQDFGYDISGNGFQYIPSKISLGLAV</sequence>
<organism evidence="1 2">
    <name type="scientific">Arthrobotrys oligospora (strain ATCC 24927 / CBS 115.81 / DSM 1491)</name>
    <name type="common">Nematode-trapping fungus</name>
    <name type="synonym">Didymozoophaga oligospora</name>
    <dbReference type="NCBI Taxonomy" id="756982"/>
    <lineage>
        <taxon>Eukaryota</taxon>
        <taxon>Fungi</taxon>
        <taxon>Dikarya</taxon>
        <taxon>Ascomycota</taxon>
        <taxon>Pezizomycotina</taxon>
        <taxon>Orbiliomycetes</taxon>
        <taxon>Orbiliales</taxon>
        <taxon>Orbiliaceae</taxon>
        <taxon>Orbilia</taxon>
        <taxon>Orbilia oligospora</taxon>
    </lineage>
</organism>
<dbReference type="InParanoid" id="G1XEE9"/>
<dbReference type="Proteomes" id="UP000008784">
    <property type="component" value="Unassembled WGS sequence"/>
</dbReference>
<evidence type="ECO:0000313" key="2">
    <source>
        <dbReference type="Proteomes" id="UP000008784"/>
    </source>
</evidence>